<evidence type="ECO:0000313" key="3">
    <source>
        <dbReference type="Proteomes" id="UP000053766"/>
    </source>
</evidence>
<sequence length="134" mass="15406">MNTAISVFLVLCVTRNLLNSSKLRVKRYTSRESVEERIEEGYQLLRSEPHAADTKAVLLQLHVMEKEIEGELALSSKQQADLLEDMKEYVDTVFDHVQPIGDIIPEINRHSNVDMALYQGDIMLTKFIRLSIFL</sequence>
<accession>A0A0D8Y721</accession>
<feature type="signal peptide" evidence="1">
    <location>
        <begin position="1"/>
        <end position="20"/>
    </location>
</feature>
<evidence type="ECO:0000313" key="2">
    <source>
        <dbReference type="EMBL" id="KJH50376.1"/>
    </source>
</evidence>
<dbReference type="AlphaFoldDB" id="A0A0D8Y721"/>
<organism evidence="2 3">
    <name type="scientific">Dictyocaulus viviparus</name>
    <name type="common">Bovine lungworm</name>
    <dbReference type="NCBI Taxonomy" id="29172"/>
    <lineage>
        <taxon>Eukaryota</taxon>
        <taxon>Metazoa</taxon>
        <taxon>Ecdysozoa</taxon>
        <taxon>Nematoda</taxon>
        <taxon>Chromadorea</taxon>
        <taxon>Rhabditida</taxon>
        <taxon>Rhabditina</taxon>
        <taxon>Rhabditomorpha</taxon>
        <taxon>Strongyloidea</taxon>
        <taxon>Metastrongylidae</taxon>
        <taxon>Dictyocaulus</taxon>
    </lineage>
</organism>
<proteinExistence type="predicted"/>
<protein>
    <submittedName>
        <fullName evidence="2">Uncharacterized protein</fullName>
    </submittedName>
</protein>
<dbReference type="Proteomes" id="UP000053766">
    <property type="component" value="Unassembled WGS sequence"/>
</dbReference>
<dbReference type="EMBL" id="KN716207">
    <property type="protein sequence ID" value="KJH50376.1"/>
    <property type="molecule type" value="Genomic_DNA"/>
</dbReference>
<feature type="chain" id="PRO_5002336524" evidence="1">
    <location>
        <begin position="21"/>
        <end position="134"/>
    </location>
</feature>
<evidence type="ECO:0000256" key="1">
    <source>
        <dbReference type="SAM" id="SignalP"/>
    </source>
</evidence>
<gene>
    <name evidence="2" type="ORF">DICVIV_03456</name>
</gene>
<keyword evidence="3" id="KW-1185">Reference proteome</keyword>
<keyword evidence="1" id="KW-0732">Signal</keyword>
<name>A0A0D8Y721_DICVI</name>
<reference evidence="3" key="2">
    <citation type="journal article" date="2016" name="Sci. Rep.">
        <title>Dictyocaulus viviparus genome, variome and transcriptome elucidate lungworm biology and support future intervention.</title>
        <authorList>
            <person name="McNulty S.N."/>
            <person name="Strube C."/>
            <person name="Rosa B.A."/>
            <person name="Martin J.C."/>
            <person name="Tyagi R."/>
            <person name="Choi Y.J."/>
            <person name="Wang Q."/>
            <person name="Hallsworth Pepin K."/>
            <person name="Zhang X."/>
            <person name="Ozersky P."/>
            <person name="Wilson R.K."/>
            <person name="Sternberg P.W."/>
            <person name="Gasser R.B."/>
            <person name="Mitreva M."/>
        </authorList>
    </citation>
    <scope>NUCLEOTIDE SEQUENCE [LARGE SCALE GENOMIC DNA]</scope>
    <source>
        <strain evidence="3">HannoverDv2000</strain>
    </source>
</reference>
<dbReference type="OrthoDB" id="5858430at2759"/>
<reference evidence="2 3" key="1">
    <citation type="submission" date="2013-11" db="EMBL/GenBank/DDBJ databases">
        <title>Draft genome of the bovine lungworm Dictyocaulus viviparus.</title>
        <authorList>
            <person name="Mitreva M."/>
        </authorList>
    </citation>
    <scope>NUCLEOTIDE SEQUENCE [LARGE SCALE GENOMIC DNA]</scope>
    <source>
        <strain evidence="2 3">HannoverDv2000</strain>
    </source>
</reference>